<feature type="transmembrane region" description="Helical" evidence="7">
    <location>
        <begin position="182"/>
        <end position="201"/>
    </location>
</feature>
<keyword evidence="4 7" id="KW-0812">Transmembrane</keyword>
<dbReference type="CDD" id="cd06261">
    <property type="entry name" value="TM_PBP2"/>
    <property type="match status" value="1"/>
</dbReference>
<feature type="transmembrane region" description="Helical" evidence="7">
    <location>
        <begin position="98"/>
        <end position="120"/>
    </location>
</feature>
<feature type="transmembrane region" description="Helical" evidence="7">
    <location>
        <begin position="282"/>
        <end position="308"/>
    </location>
</feature>
<evidence type="ECO:0000256" key="2">
    <source>
        <dbReference type="ARBA" id="ARBA00022448"/>
    </source>
</evidence>
<name>A0A3G6J8I2_9CORY</name>
<evidence type="ECO:0000256" key="3">
    <source>
        <dbReference type="ARBA" id="ARBA00022475"/>
    </source>
</evidence>
<feature type="transmembrane region" description="Helical" evidence="7">
    <location>
        <begin position="238"/>
        <end position="262"/>
    </location>
</feature>
<keyword evidence="3" id="KW-1003">Cell membrane</keyword>
<feature type="domain" description="ABC transmembrane type-1" evidence="8">
    <location>
        <begin position="96"/>
        <end position="301"/>
    </location>
</feature>
<evidence type="ECO:0000256" key="6">
    <source>
        <dbReference type="ARBA" id="ARBA00023136"/>
    </source>
</evidence>
<proteinExistence type="inferred from homology"/>
<keyword evidence="10" id="KW-1185">Reference proteome</keyword>
<dbReference type="Gene3D" id="1.10.3720.10">
    <property type="entry name" value="MetI-like"/>
    <property type="match status" value="1"/>
</dbReference>
<feature type="transmembrane region" description="Helical" evidence="7">
    <location>
        <begin position="141"/>
        <end position="162"/>
    </location>
</feature>
<dbReference type="OrthoDB" id="147639at2"/>
<dbReference type="InterPro" id="IPR035906">
    <property type="entry name" value="MetI-like_sf"/>
</dbReference>
<dbReference type="Proteomes" id="UP000269019">
    <property type="component" value="Chromosome"/>
</dbReference>
<keyword evidence="5 7" id="KW-1133">Transmembrane helix</keyword>
<evidence type="ECO:0000313" key="10">
    <source>
        <dbReference type="Proteomes" id="UP000269019"/>
    </source>
</evidence>
<dbReference type="KEGG" id="ccho:CCHOA_08470"/>
<evidence type="ECO:0000256" key="7">
    <source>
        <dbReference type="RuleBase" id="RU363032"/>
    </source>
</evidence>
<dbReference type="SUPFAM" id="SSF161098">
    <property type="entry name" value="MetI-like"/>
    <property type="match status" value="1"/>
</dbReference>
<dbReference type="EMBL" id="CP033896">
    <property type="protein sequence ID" value="AZA14083.1"/>
    <property type="molecule type" value="Genomic_DNA"/>
</dbReference>
<dbReference type="Pfam" id="PF00528">
    <property type="entry name" value="BPD_transp_1"/>
    <property type="match status" value="1"/>
</dbReference>
<gene>
    <name evidence="9" type="primary">nikB</name>
    <name evidence="9" type="ORF">CCHOA_08470</name>
</gene>
<dbReference type="PROSITE" id="PS50928">
    <property type="entry name" value="ABC_TM1"/>
    <property type="match status" value="1"/>
</dbReference>
<evidence type="ECO:0000259" key="8">
    <source>
        <dbReference type="PROSITE" id="PS50928"/>
    </source>
</evidence>
<dbReference type="Pfam" id="PF19300">
    <property type="entry name" value="BPD_transp_1_N"/>
    <property type="match status" value="1"/>
</dbReference>
<comment type="similarity">
    <text evidence="7">Belongs to the binding-protein-dependent transport system permease family.</text>
</comment>
<evidence type="ECO:0000256" key="5">
    <source>
        <dbReference type="ARBA" id="ARBA00022989"/>
    </source>
</evidence>
<dbReference type="GO" id="GO:0005886">
    <property type="term" value="C:plasma membrane"/>
    <property type="evidence" value="ECO:0007669"/>
    <property type="project" value="UniProtKB-SubCell"/>
</dbReference>
<evidence type="ECO:0000256" key="1">
    <source>
        <dbReference type="ARBA" id="ARBA00004651"/>
    </source>
</evidence>
<accession>A0A3G6J8I2</accession>
<evidence type="ECO:0000313" key="9">
    <source>
        <dbReference type="EMBL" id="AZA14083.1"/>
    </source>
</evidence>
<keyword evidence="2 7" id="KW-0813">Transport</keyword>
<sequence>MLARRIGGFFLRYLLAVLLASIVVFVLLRIAPGDPAQIALGLDATDELLAQKRAELGTDQPLIVQYGTWLGGMLTGHFGSSLISGTAITPLVWDRLQVTAILVVCAMVVAIAIAVPLGIWAAMRRRHADGIAIAAMSQVGIAIPSFVAAILLVTVIAVQLGWLPSNGWVPPADDFGGFVRRLILPVLALAMVQSAILTRYVRSAVLDVTGEDYMRTARAKGLSRWRTLIGHGLHNASLPVLTVAALQLAALVTGAVVIEHVFVIPGIGSLLLEAVSQRDLPIVQAIVMLLVVITLSLNFLVEVTYALLDPRLRT</sequence>
<dbReference type="PANTHER" id="PTHR43163:SF6">
    <property type="entry name" value="DIPEPTIDE TRANSPORT SYSTEM PERMEASE PROTEIN DPPB-RELATED"/>
    <property type="match status" value="1"/>
</dbReference>
<evidence type="ECO:0000256" key="4">
    <source>
        <dbReference type="ARBA" id="ARBA00022692"/>
    </source>
</evidence>
<reference evidence="9 10" key="1">
    <citation type="submission" date="2018-11" db="EMBL/GenBank/DDBJ databases">
        <authorList>
            <person name="Kleinhagauer T."/>
            <person name="Glaeser S.P."/>
            <person name="Spergser J."/>
            <person name="Ruckert C."/>
            <person name="Kaempfer P."/>
            <person name="Busse H.-J."/>
        </authorList>
    </citation>
    <scope>NUCLEOTIDE SEQUENCE [LARGE SCALE GENOMIC DNA]</scope>
    <source>
        <strain evidence="9 10">200CH</strain>
    </source>
</reference>
<dbReference type="GO" id="GO:0071916">
    <property type="term" value="F:dipeptide transmembrane transporter activity"/>
    <property type="evidence" value="ECO:0007669"/>
    <property type="project" value="TreeGrafter"/>
</dbReference>
<dbReference type="PANTHER" id="PTHR43163">
    <property type="entry name" value="DIPEPTIDE TRANSPORT SYSTEM PERMEASE PROTEIN DPPB-RELATED"/>
    <property type="match status" value="1"/>
</dbReference>
<keyword evidence="6 7" id="KW-0472">Membrane</keyword>
<protein>
    <submittedName>
        <fullName evidence="9">Nickel transport system permease protein NikB</fullName>
    </submittedName>
</protein>
<dbReference type="InterPro" id="IPR045621">
    <property type="entry name" value="BPD_transp_1_N"/>
</dbReference>
<dbReference type="RefSeq" id="WP_123929018.1">
    <property type="nucleotide sequence ID" value="NZ_CP033896.1"/>
</dbReference>
<feature type="transmembrane region" description="Helical" evidence="7">
    <location>
        <begin position="12"/>
        <end position="31"/>
    </location>
</feature>
<dbReference type="AlphaFoldDB" id="A0A3G6J8I2"/>
<dbReference type="InterPro" id="IPR000515">
    <property type="entry name" value="MetI-like"/>
</dbReference>
<organism evidence="9 10">
    <name type="scientific">Corynebacterium choanae</name>
    <dbReference type="NCBI Taxonomy" id="1862358"/>
    <lineage>
        <taxon>Bacteria</taxon>
        <taxon>Bacillati</taxon>
        <taxon>Actinomycetota</taxon>
        <taxon>Actinomycetes</taxon>
        <taxon>Mycobacteriales</taxon>
        <taxon>Corynebacteriaceae</taxon>
        <taxon>Corynebacterium</taxon>
    </lineage>
</organism>
<comment type="subcellular location">
    <subcellularLocation>
        <location evidence="1 7">Cell membrane</location>
        <topology evidence="1 7">Multi-pass membrane protein</topology>
    </subcellularLocation>
</comment>